<evidence type="ECO:0000256" key="7">
    <source>
        <dbReference type="SAM" id="Phobius"/>
    </source>
</evidence>
<sequence length="392" mass="44924">MIYRYTVLNGNERIDGQIEADSLLECEEKLISRGYSIVKIDKVSKLNLENYKNREFKNEDLYILFYQLHILIESKISIPEAVLILSNTYAKSKAMHLKNIYKNIAGGMKLSESIGDEKVCPKFAVNMIKIGEESAQLDLVLKELSNYYFEKEIFKKKLYTTLTYPAILFISTILIMNFLVLYILPTFSNIFAESGVELPFITRILIKASNILRLNFIYFFSAIILIIASALIYIRTDSGKLKLENILLKSKLYRVIQSYNFIAMMNFLLNSKVIVSEALKISRESLDNLHMKAEIYKAVDKLYGGVDLAESLKGSKFFDNISLSILRVGEKSSSIEKVMNSLKKYYEKKLDMDSKKFLAFIEPIIILILSIFVGFVVLSIALPMFDVVNYIG</sequence>
<feature type="transmembrane region" description="Helical" evidence="7">
    <location>
        <begin position="216"/>
        <end position="234"/>
    </location>
</feature>
<keyword evidence="5 7" id="KW-1133">Transmembrane helix</keyword>
<name>A0A1W1UTT5_PEPAS</name>
<evidence type="ECO:0000256" key="6">
    <source>
        <dbReference type="ARBA" id="ARBA00023136"/>
    </source>
</evidence>
<dbReference type="InterPro" id="IPR003004">
    <property type="entry name" value="GspF/PilC"/>
</dbReference>
<dbReference type="OrthoDB" id="9805682at2"/>
<proteinExistence type="inferred from homology"/>
<reference evidence="10" key="1">
    <citation type="submission" date="2017-04" db="EMBL/GenBank/DDBJ databases">
        <authorList>
            <person name="Varghese N."/>
            <person name="Submissions S."/>
        </authorList>
    </citation>
    <scope>NUCLEOTIDE SEQUENCE [LARGE SCALE GENOMIC DNA]</scope>
    <source>
        <strain evidence="10">DSM 20463</strain>
    </source>
</reference>
<dbReference type="AlphaFoldDB" id="A0A1W1UTT5"/>
<keyword evidence="10" id="KW-1185">Reference proteome</keyword>
<feature type="domain" description="Type II secretion system protein GspF" evidence="8">
    <location>
        <begin position="261"/>
        <end position="383"/>
    </location>
</feature>
<protein>
    <submittedName>
        <fullName evidence="9">Type II secretion system protein F (GspF)</fullName>
    </submittedName>
</protein>
<keyword evidence="3" id="KW-1003">Cell membrane</keyword>
<dbReference type="InterPro" id="IPR018076">
    <property type="entry name" value="T2SS_GspF_dom"/>
</dbReference>
<organism evidence="9 10">
    <name type="scientific">Peptoniphilus asaccharolyticus DSM 20463</name>
    <dbReference type="NCBI Taxonomy" id="573058"/>
    <lineage>
        <taxon>Bacteria</taxon>
        <taxon>Bacillati</taxon>
        <taxon>Bacillota</taxon>
        <taxon>Tissierellia</taxon>
        <taxon>Tissierellales</taxon>
        <taxon>Peptoniphilaceae</taxon>
        <taxon>Peptoniphilus</taxon>
    </lineage>
</organism>
<evidence type="ECO:0000256" key="3">
    <source>
        <dbReference type="ARBA" id="ARBA00022475"/>
    </source>
</evidence>
<evidence type="ECO:0000256" key="1">
    <source>
        <dbReference type="ARBA" id="ARBA00004651"/>
    </source>
</evidence>
<dbReference type="PANTHER" id="PTHR30012:SF0">
    <property type="entry name" value="TYPE II SECRETION SYSTEM PROTEIN F-RELATED"/>
    <property type="match status" value="1"/>
</dbReference>
<keyword evidence="4 7" id="KW-0812">Transmembrane</keyword>
<evidence type="ECO:0000313" key="10">
    <source>
        <dbReference type="Proteomes" id="UP000192368"/>
    </source>
</evidence>
<dbReference type="PRINTS" id="PR00812">
    <property type="entry name" value="BCTERIALGSPF"/>
</dbReference>
<dbReference type="Gene3D" id="1.20.81.30">
    <property type="entry name" value="Type II secretion system (T2SS), domain F"/>
    <property type="match status" value="2"/>
</dbReference>
<evidence type="ECO:0000256" key="2">
    <source>
        <dbReference type="ARBA" id="ARBA00005745"/>
    </source>
</evidence>
<evidence type="ECO:0000256" key="4">
    <source>
        <dbReference type="ARBA" id="ARBA00022692"/>
    </source>
</evidence>
<dbReference type="RefSeq" id="WP_084230325.1">
    <property type="nucleotide sequence ID" value="NZ_FWWR01000009.1"/>
</dbReference>
<dbReference type="EMBL" id="FWWR01000009">
    <property type="protein sequence ID" value="SMB84399.1"/>
    <property type="molecule type" value="Genomic_DNA"/>
</dbReference>
<evidence type="ECO:0000313" key="9">
    <source>
        <dbReference type="EMBL" id="SMB84399.1"/>
    </source>
</evidence>
<gene>
    <name evidence="9" type="ORF">SAMN00017477_0669</name>
</gene>
<dbReference type="Proteomes" id="UP000192368">
    <property type="component" value="Unassembled WGS sequence"/>
</dbReference>
<accession>A0A1W1UTT5</accession>
<dbReference type="GO" id="GO:0005886">
    <property type="term" value="C:plasma membrane"/>
    <property type="evidence" value="ECO:0007669"/>
    <property type="project" value="UniProtKB-SubCell"/>
</dbReference>
<comment type="subcellular location">
    <subcellularLocation>
        <location evidence="1">Cell membrane</location>
        <topology evidence="1">Multi-pass membrane protein</topology>
    </subcellularLocation>
</comment>
<dbReference type="Pfam" id="PF00482">
    <property type="entry name" value="T2SSF"/>
    <property type="match status" value="2"/>
</dbReference>
<dbReference type="InterPro" id="IPR042094">
    <property type="entry name" value="T2SS_GspF_sf"/>
</dbReference>
<dbReference type="STRING" id="573058.SAMN00017477_0669"/>
<feature type="transmembrane region" description="Helical" evidence="7">
    <location>
        <begin position="357"/>
        <end position="382"/>
    </location>
</feature>
<keyword evidence="6 7" id="KW-0472">Membrane</keyword>
<feature type="domain" description="Type II secretion system protein GspF" evidence="8">
    <location>
        <begin position="67"/>
        <end position="185"/>
    </location>
</feature>
<dbReference type="PANTHER" id="PTHR30012">
    <property type="entry name" value="GENERAL SECRETION PATHWAY PROTEIN"/>
    <property type="match status" value="1"/>
</dbReference>
<evidence type="ECO:0000259" key="8">
    <source>
        <dbReference type="Pfam" id="PF00482"/>
    </source>
</evidence>
<feature type="transmembrane region" description="Helical" evidence="7">
    <location>
        <begin position="162"/>
        <end position="184"/>
    </location>
</feature>
<evidence type="ECO:0000256" key="5">
    <source>
        <dbReference type="ARBA" id="ARBA00022989"/>
    </source>
</evidence>
<comment type="similarity">
    <text evidence="2">Belongs to the GSP F family.</text>
</comment>